<feature type="chain" id="PRO_5002695581" evidence="2">
    <location>
        <begin position="28"/>
        <end position="227"/>
    </location>
</feature>
<evidence type="ECO:0000313" key="4">
    <source>
        <dbReference type="Proteomes" id="UP000005801"/>
    </source>
</evidence>
<dbReference type="STRING" id="391625.PPSIR1_15630"/>
<keyword evidence="4" id="KW-1185">Reference proteome</keyword>
<feature type="region of interest" description="Disordered" evidence="1">
    <location>
        <begin position="25"/>
        <end position="93"/>
    </location>
</feature>
<dbReference type="Proteomes" id="UP000005801">
    <property type="component" value="Unassembled WGS sequence"/>
</dbReference>
<gene>
    <name evidence="3" type="ORF">PPSIR1_15630</name>
</gene>
<reference evidence="3 4" key="1">
    <citation type="submission" date="2007-06" db="EMBL/GenBank/DDBJ databases">
        <authorList>
            <person name="Shimkets L."/>
            <person name="Ferriera S."/>
            <person name="Johnson J."/>
            <person name="Kravitz S."/>
            <person name="Beeson K."/>
            <person name="Sutton G."/>
            <person name="Rogers Y.-H."/>
            <person name="Friedman R."/>
            <person name="Frazier M."/>
            <person name="Venter J.C."/>
        </authorList>
    </citation>
    <scope>NUCLEOTIDE SEQUENCE [LARGE SCALE GENOMIC DNA]</scope>
    <source>
        <strain evidence="3 4">SIR-1</strain>
    </source>
</reference>
<comment type="caution">
    <text evidence="3">The sequence shown here is derived from an EMBL/GenBank/DDBJ whole genome shotgun (WGS) entry which is preliminary data.</text>
</comment>
<proteinExistence type="predicted"/>
<dbReference type="AlphaFoldDB" id="A6GH94"/>
<feature type="signal peptide" evidence="2">
    <location>
        <begin position="1"/>
        <end position="27"/>
    </location>
</feature>
<evidence type="ECO:0000313" key="3">
    <source>
        <dbReference type="EMBL" id="EDM74763.1"/>
    </source>
</evidence>
<dbReference type="EMBL" id="ABCS01000116">
    <property type="protein sequence ID" value="EDM74763.1"/>
    <property type="molecule type" value="Genomic_DNA"/>
</dbReference>
<sequence length="227" mass="24533">MGRQAAPLSRALPLAALASCLACPAQSGDEQAGASPSAAPVDSFEPLGPEPGRFLAEDGRIRVPVPVSAVDGEPGSESEPGSAPGSESAWECLEDSHGEGSARAVAIRCRRTDPREFLFFSAKTHRQPRPQRTDAETLLMSLYRADNEAFFSRVEYLRDGPTTLAGARAWEAELDAEHPRLGAIRKRERLAITGDRVLAISAEGRPELWEQHADAIEAWFASVEFAR</sequence>
<evidence type="ECO:0000256" key="2">
    <source>
        <dbReference type="SAM" id="SignalP"/>
    </source>
</evidence>
<feature type="compositionally biased region" description="Low complexity" evidence="1">
    <location>
        <begin position="72"/>
        <end position="89"/>
    </location>
</feature>
<evidence type="ECO:0000256" key="1">
    <source>
        <dbReference type="SAM" id="MobiDB-lite"/>
    </source>
</evidence>
<keyword evidence="2" id="KW-0732">Signal</keyword>
<dbReference type="RefSeq" id="WP_006976081.1">
    <property type="nucleotide sequence ID" value="NZ_ABCS01000116.1"/>
</dbReference>
<name>A6GH94_9BACT</name>
<protein>
    <submittedName>
        <fullName evidence="3">Uncharacterized protein</fullName>
    </submittedName>
</protein>
<organism evidence="3 4">
    <name type="scientific">Plesiocystis pacifica SIR-1</name>
    <dbReference type="NCBI Taxonomy" id="391625"/>
    <lineage>
        <taxon>Bacteria</taxon>
        <taxon>Pseudomonadati</taxon>
        <taxon>Myxococcota</taxon>
        <taxon>Polyangia</taxon>
        <taxon>Nannocystales</taxon>
        <taxon>Nannocystaceae</taxon>
        <taxon>Plesiocystis</taxon>
    </lineage>
</organism>
<accession>A6GH94</accession>
<dbReference type="OrthoDB" id="5514617at2"/>